<dbReference type="Proteomes" id="UP001195483">
    <property type="component" value="Unassembled WGS sequence"/>
</dbReference>
<dbReference type="Gene3D" id="3.10.310.10">
    <property type="entry name" value="Diaminopimelate Epimerase, Chain A, domain 1"/>
    <property type="match status" value="2"/>
</dbReference>
<proteinExistence type="inferred from homology"/>
<comment type="pathway">
    <text evidence="1">Amino-acid biosynthesis; L-lysine biosynthesis via DAP pathway; DL-2,6-diaminopimelate from LL-2,6-diaminopimelate: step 1/1.</text>
</comment>
<dbReference type="GO" id="GO:0009089">
    <property type="term" value="P:lysine biosynthetic process via diaminopimelate"/>
    <property type="evidence" value="ECO:0007669"/>
    <property type="project" value="InterPro"/>
</dbReference>
<dbReference type="InterPro" id="IPR018510">
    <property type="entry name" value="DAP_epimerase_AS"/>
</dbReference>
<name>A0AAE0W854_9BIVA</name>
<keyword evidence="6" id="KW-0413">Isomerase</keyword>
<keyword evidence="4" id="KW-0028">Amino-acid biosynthesis</keyword>
<accession>A0AAE0W854</accession>
<dbReference type="HAMAP" id="MF_00197">
    <property type="entry name" value="DAP_epimerase"/>
    <property type="match status" value="1"/>
</dbReference>
<comment type="similarity">
    <text evidence="2">Belongs to the diaminopimelate epimerase family.</text>
</comment>
<dbReference type="PANTHER" id="PTHR31689:SF0">
    <property type="entry name" value="DIAMINOPIMELATE EPIMERASE"/>
    <property type="match status" value="1"/>
</dbReference>
<dbReference type="AlphaFoldDB" id="A0AAE0W854"/>
<sequence>MKINFVKCHGSENDFILINNLDASLNLSDTELAHWAKCLCNRTYSIGADGILLLLPSTTADARMRIFNADGSEPEMCGNGIRCLARLAIQQLKKNPIQIETKTSRIQVSQENDIAQNVFSFNARLQNVSFISDDFNLISPNKQPFINKPISLLSSDLRFTAVSFGNPHIVSLVNHIDKNLLEQLGKMANINGTIFPNGANVSFFRFISPQSIYVITYERGVGITYACGTAMSAASLLSCILNLNQFGTWIHVFNEGGMVKCLPNQSNESYSVDLLGNATFVYEGTLDYANGVVKEISKTKEFYDEIAAYERMKKSFRES</sequence>
<evidence type="ECO:0000256" key="3">
    <source>
        <dbReference type="ARBA" id="ARBA00013080"/>
    </source>
</evidence>
<evidence type="ECO:0000256" key="5">
    <source>
        <dbReference type="ARBA" id="ARBA00023154"/>
    </source>
</evidence>
<comment type="catalytic activity">
    <reaction evidence="7">
        <text>(2S,6S)-2,6-diaminopimelate = meso-2,6-diaminopimelate</text>
        <dbReference type="Rhea" id="RHEA:15393"/>
        <dbReference type="ChEBI" id="CHEBI:57609"/>
        <dbReference type="ChEBI" id="CHEBI:57791"/>
        <dbReference type="EC" id="5.1.1.7"/>
    </reaction>
</comment>
<gene>
    <name evidence="8" type="ORF">CHS0354_000676</name>
</gene>
<evidence type="ECO:0000313" key="9">
    <source>
        <dbReference type="Proteomes" id="UP001195483"/>
    </source>
</evidence>
<evidence type="ECO:0000256" key="6">
    <source>
        <dbReference type="ARBA" id="ARBA00023235"/>
    </source>
</evidence>
<reference evidence="8" key="2">
    <citation type="journal article" date="2021" name="Genome Biol. Evol.">
        <title>Developing a high-quality reference genome for a parasitic bivalve with doubly uniparental inheritance (Bivalvia: Unionida).</title>
        <authorList>
            <person name="Smith C.H."/>
        </authorList>
    </citation>
    <scope>NUCLEOTIDE SEQUENCE</scope>
    <source>
        <strain evidence="8">CHS0354</strain>
        <tissue evidence="8">Mantle</tissue>
    </source>
</reference>
<evidence type="ECO:0000256" key="2">
    <source>
        <dbReference type="ARBA" id="ARBA00010219"/>
    </source>
</evidence>
<dbReference type="EMBL" id="JAEAOA010000085">
    <property type="protein sequence ID" value="KAK3605011.1"/>
    <property type="molecule type" value="Genomic_DNA"/>
</dbReference>
<dbReference type="Pfam" id="PF01678">
    <property type="entry name" value="DAP_epimerase"/>
    <property type="match status" value="2"/>
</dbReference>
<dbReference type="GO" id="GO:0005829">
    <property type="term" value="C:cytosol"/>
    <property type="evidence" value="ECO:0007669"/>
    <property type="project" value="TreeGrafter"/>
</dbReference>
<dbReference type="PROSITE" id="PS01326">
    <property type="entry name" value="DAP_EPIMERASE"/>
    <property type="match status" value="1"/>
</dbReference>
<reference evidence="8" key="3">
    <citation type="submission" date="2023-05" db="EMBL/GenBank/DDBJ databases">
        <authorList>
            <person name="Smith C.H."/>
        </authorList>
    </citation>
    <scope>NUCLEOTIDE SEQUENCE</scope>
    <source>
        <strain evidence="8">CHS0354</strain>
        <tissue evidence="8">Mantle</tissue>
    </source>
</reference>
<dbReference type="PANTHER" id="PTHR31689">
    <property type="entry name" value="DIAMINOPIMELATE EPIMERASE, CHLOROPLASTIC"/>
    <property type="match status" value="1"/>
</dbReference>
<evidence type="ECO:0000256" key="1">
    <source>
        <dbReference type="ARBA" id="ARBA00005196"/>
    </source>
</evidence>
<evidence type="ECO:0000256" key="7">
    <source>
        <dbReference type="ARBA" id="ARBA00051712"/>
    </source>
</evidence>
<dbReference type="SUPFAM" id="SSF54506">
    <property type="entry name" value="Diaminopimelate epimerase-like"/>
    <property type="match status" value="2"/>
</dbReference>
<evidence type="ECO:0000313" key="8">
    <source>
        <dbReference type="EMBL" id="KAK3605011.1"/>
    </source>
</evidence>
<organism evidence="8 9">
    <name type="scientific">Potamilus streckersoni</name>
    <dbReference type="NCBI Taxonomy" id="2493646"/>
    <lineage>
        <taxon>Eukaryota</taxon>
        <taxon>Metazoa</taxon>
        <taxon>Spiralia</taxon>
        <taxon>Lophotrochozoa</taxon>
        <taxon>Mollusca</taxon>
        <taxon>Bivalvia</taxon>
        <taxon>Autobranchia</taxon>
        <taxon>Heteroconchia</taxon>
        <taxon>Palaeoheterodonta</taxon>
        <taxon>Unionida</taxon>
        <taxon>Unionoidea</taxon>
        <taxon>Unionidae</taxon>
        <taxon>Ambleminae</taxon>
        <taxon>Lampsilini</taxon>
        <taxon>Potamilus</taxon>
    </lineage>
</organism>
<dbReference type="NCBIfam" id="TIGR00652">
    <property type="entry name" value="DapF"/>
    <property type="match status" value="1"/>
</dbReference>
<reference evidence="8" key="1">
    <citation type="journal article" date="2021" name="Genome Biol. Evol.">
        <title>A High-Quality Reference Genome for a Parasitic Bivalve with Doubly Uniparental Inheritance (Bivalvia: Unionida).</title>
        <authorList>
            <person name="Smith C.H."/>
        </authorList>
    </citation>
    <scope>NUCLEOTIDE SEQUENCE</scope>
    <source>
        <strain evidence="8">CHS0354</strain>
    </source>
</reference>
<keyword evidence="5" id="KW-0457">Lysine biosynthesis</keyword>
<dbReference type="GO" id="GO:0008837">
    <property type="term" value="F:diaminopimelate epimerase activity"/>
    <property type="evidence" value="ECO:0007669"/>
    <property type="project" value="UniProtKB-EC"/>
</dbReference>
<comment type="caution">
    <text evidence="8">The sequence shown here is derived from an EMBL/GenBank/DDBJ whole genome shotgun (WGS) entry which is preliminary data.</text>
</comment>
<keyword evidence="9" id="KW-1185">Reference proteome</keyword>
<dbReference type="InterPro" id="IPR001653">
    <property type="entry name" value="DAP_epimerase_DapF"/>
</dbReference>
<protein>
    <recommendedName>
        <fullName evidence="3">diaminopimelate epimerase</fullName>
        <ecNumber evidence="3">5.1.1.7</ecNumber>
    </recommendedName>
</protein>
<evidence type="ECO:0000256" key="4">
    <source>
        <dbReference type="ARBA" id="ARBA00022605"/>
    </source>
</evidence>
<dbReference type="EC" id="5.1.1.7" evidence="3"/>